<dbReference type="EMBL" id="CP001802">
    <property type="protein sequence ID" value="ACY23487.1"/>
    <property type="molecule type" value="Genomic_DNA"/>
</dbReference>
<keyword evidence="2" id="KW-0472">Membrane</keyword>
<protein>
    <submittedName>
        <fullName evidence="3">Uncharacterized protein</fullName>
    </submittedName>
</protein>
<evidence type="ECO:0000313" key="4">
    <source>
        <dbReference type="Proteomes" id="UP000001219"/>
    </source>
</evidence>
<feature type="transmembrane region" description="Helical" evidence="2">
    <location>
        <begin position="363"/>
        <end position="384"/>
    </location>
</feature>
<feature type="region of interest" description="Disordered" evidence="1">
    <location>
        <begin position="418"/>
        <end position="473"/>
    </location>
</feature>
<accession>D0L601</accession>
<reference evidence="3 4" key="2">
    <citation type="journal article" date="2010" name="Stand. Genomic Sci.">
        <title>Complete genome sequence of Gordonia bronchialis type strain (3410).</title>
        <authorList>
            <person name="Ivanova N."/>
            <person name="Sikorski J."/>
            <person name="Jando M."/>
            <person name="Lapidus A."/>
            <person name="Nolan M."/>
            <person name="Lucas S."/>
            <person name="Del Rio T.G."/>
            <person name="Tice H."/>
            <person name="Copeland A."/>
            <person name="Cheng J.F."/>
            <person name="Chen F."/>
            <person name="Bruce D."/>
            <person name="Goodwin L."/>
            <person name="Pitluck S."/>
            <person name="Mavromatis K."/>
            <person name="Ovchinnikova G."/>
            <person name="Pati A."/>
            <person name="Chen A."/>
            <person name="Palaniappan K."/>
            <person name="Land M."/>
            <person name="Hauser L."/>
            <person name="Chang Y.J."/>
            <person name="Jeffries C.D."/>
            <person name="Chain P."/>
            <person name="Saunders E."/>
            <person name="Han C."/>
            <person name="Detter J.C."/>
            <person name="Brettin T."/>
            <person name="Rohde M."/>
            <person name="Goker M."/>
            <person name="Bristow J."/>
            <person name="Eisen J.A."/>
            <person name="Markowitz V."/>
            <person name="Hugenholtz P."/>
            <person name="Klenk H.P."/>
            <person name="Kyrpides N.C."/>
        </authorList>
    </citation>
    <scope>NUCLEOTIDE SEQUENCE [LARGE SCALE GENOMIC DNA]</scope>
    <source>
        <strain evidence="4">ATCC 25592 / DSM 43247 / BCRC 13721 / JCM 3198 / KCTC 3076 / NBRC 16047 / NCTC 10667</strain>
    </source>
</reference>
<sequence>MTDNTAHTSTRPVDAGQRPLVVDSLEQIAAGLQARSLPVDEPVVLLDLDDGVLILTVDLATRAVLNASAAEDIGPDALDRVIADHLIRIGRVEMPTAPAWDAELLDLVARGRERLRDSDGTFIMGRQHIRLFRLARRDVEESTRDLVARVEVMTRTAVSDCPRPVAAVIAADGLRDWPGLRDSIARAVPVPVVDLDAPEPGATGSSLGIDAQHTPTTNAHVDATDVASVDFPAMVPAPMPVVPEPASPEPVAAALIAPEPVAAELIAAEPVAPEPVAPEPICEAPISDPPVDDTPTEPIPVIATSLAYSDVSAPDSSVAGDTELFDDSGLDHEQPDAVAPDVESTPFHRRDRGLLYRAGGKRVAAVVGTAAVLALVGVATAFALTDDDSAQRTAAAPSSSAPVTQPAPSSYADPAVLAEARLPAQQYTPPPPPPPQTTPNDTTTRPRSRPRPRPRPRLTIPNPIPGLPPIVLP</sequence>
<dbReference type="STRING" id="526226.Gbro_4345"/>
<name>D0L601_GORB4</name>
<dbReference type="eggNOG" id="ENOG5033RFN">
    <property type="taxonomic scope" value="Bacteria"/>
</dbReference>
<dbReference type="HOGENOM" id="CLU_615057_0_0_11"/>
<feature type="compositionally biased region" description="Pro residues" evidence="1">
    <location>
        <begin position="428"/>
        <end position="437"/>
    </location>
</feature>
<dbReference type="RefSeq" id="WP_012835977.1">
    <property type="nucleotide sequence ID" value="NC_013441.1"/>
</dbReference>
<dbReference type="AlphaFoldDB" id="D0L601"/>
<gene>
    <name evidence="3" type="ordered locus">Gbro_4345</name>
</gene>
<dbReference type="Proteomes" id="UP000001219">
    <property type="component" value="Chromosome"/>
</dbReference>
<evidence type="ECO:0000313" key="3">
    <source>
        <dbReference type="EMBL" id="ACY23487.1"/>
    </source>
</evidence>
<evidence type="ECO:0000256" key="2">
    <source>
        <dbReference type="SAM" id="Phobius"/>
    </source>
</evidence>
<organism evidence="3 4">
    <name type="scientific">Gordonia bronchialis (strain ATCC 25592 / DSM 43247 / BCRC 13721 / JCM 3198 / KCTC 3076 / NBRC 16047 / NCTC 10667)</name>
    <name type="common">Rhodococcus bronchialis</name>
    <dbReference type="NCBI Taxonomy" id="526226"/>
    <lineage>
        <taxon>Bacteria</taxon>
        <taxon>Bacillati</taxon>
        <taxon>Actinomycetota</taxon>
        <taxon>Actinomycetes</taxon>
        <taxon>Mycobacteriales</taxon>
        <taxon>Gordoniaceae</taxon>
        <taxon>Gordonia</taxon>
    </lineage>
</organism>
<feature type="compositionally biased region" description="Basic residues" evidence="1">
    <location>
        <begin position="446"/>
        <end position="456"/>
    </location>
</feature>
<feature type="region of interest" description="Disordered" evidence="1">
    <location>
        <begin position="312"/>
        <end position="345"/>
    </location>
</feature>
<reference evidence="4" key="1">
    <citation type="submission" date="2009-10" db="EMBL/GenBank/DDBJ databases">
        <title>The complete chromosome of Gordonia bronchialis DSM 43247.</title>
        <authorList>
            <consortium name="US DOE Joint Genome Institute (JGI-PGF)"/>
            <person name="Lucas S."/>
            <person name="Copeland A."/>
            <person name="Lapidus A."/>
            <person name="Glavina del Rio T."/>
            <person name="Dalin E."/>
            <person name="Tice H."/>
            <person name="Bruce D."/>
            <person name="Goodwin L."/>
            <person name="Pitluck S."/>
            <person name="Kyrpides N."/>
            <person name="Mavromatis K."/>
            <person name="Ivanova N."/>
            <person name="Ovchinnikova G."/>
            <person name="Saunders E."/>
            <person name="Brettin T."/>
            <person name="Detter J.C."/>
            <person name="Han C."/>
            <person name="Larimer F."/>
            <person name="Land M."/>
            <person name="Hauser L."/>
            <person name="Markowitz V."/>
            <person name="Cheng J.-F."/>
            <person name="Hugenholtz P."/>
            <person name="Woyke T."/>
            <person name="Wu D."/>
            <person name="Jando M."/>
            <person name="Schneider S."/>
            <person name="Goeker M."/>
            <person name="Klenk H.-P."/>
            <person name="Eisen J.A."/>
        </authorList>
    </citation>
    <scope>NUCLEOTIDE SEQUENCE [LARGE SCALE GENOMIC DNA]</scope>
    <source>
        <strain evidence="4">ATCC 25592 / DSM 43247 / BCRC 13721 / JCM 3198 / KCTC 3076 / NBRC 16047 / NCTC 10667</strain>
    </source>
</reference>
<keyword evidence="2" id="KW-0812">Transmembrane</keyword>
<keyword evidence="4" id="KW-1185">Reference proteome</keyword>
<dbReference type="OrthoDB" id="4578010at2"/>
<feature type="compositionally biased region" description="Pro residues" evidence="1">
    <location>
        <begin position="462"/>
        <end position="473"/>
    </location>
</feature>
<proteinExistence type="predicted"/>
<evidence type="ECO:0000256" key="1">
    <source>
        <dbReference type="SAM" id="MobiDB-lite"/>
    </source>
</evidence>
<keyword evidence="2" id="KW-1133">Transmembrane helix</keyword>
<dbReference type="KEGG" id="gbr:Gbro_4345"/>